<feature type="compositionally biased region" description="Polar residues" evidence="1">
    <location>
        <begin position="824"/>
        <end position="833"/>
    </location>
</feature>
<dbReference type="EMBL" id="OOIP01000060">
    <property type="protein sequence ID" value="SPO42268.1"/>
    <property type="molecule type" value="Genomic_DNA"/>
</dbReference>
<evidence type="ECO:0000313" key="3">
    <source>
        <dbReference type="Proteomes" id="UP000323386"/>
    </source>
</evidence>
<accession>A0A5C3FD35</accession>
<feature type="compositionally biased region" description="Low complexity" evidence="1">
    <location>
        <begin position="485"/>
        <end position="496"/>
    </location>
</feature>
<feature type="compositionally biased region" description="Low complexity" evidence="1">
    <location>
        <begin position="614"/>
        <end position="630"/>
    </location>
</feature>
<feature type="compositionally biased region" description="Low complexity" evidence="1">
    <location>
        <begin position="705"/>
        <end position="715"/>
    </location>
</feature>
<dbReference type="Proteomes" id="UP000323386">
    <property type="component" value="Unassembled WGS sequence"/>
</dbReference>
<feature type="region of interest" description="Disordered" evidence="1">
    <location>
        <begin position="1035"/>
        <end position="1076"/>
    </location>
</feature>
<feature type="compositionally biased region" description="Low complexity" evidence="1">
    <location>
        <begin position="278"/>
        <end position="290"/>
    </location>
</feature>
<dbReference type="AlphaFoldDB" id="A0A5C3FD35"/>
<dbReference type="GO" id="GO:0046982">
    <property type="term" value="F:protein heterodimerization activity"/>
    <property type="evidence" value="ECO:0007669"/>
    <property type="project" value="InterPro"/>
</dbReference>
<feature type="compositionally biased region" description="Low complexity" evidence="1">
    <location>
        <begin position="321"/>
        <end position="344"/>
    </location>
</feature>
<feature type="compositionally biased region" description="Low complexity" evidence="1">
    <location>
        <begin position="985"/>
        <end position="995"/>
    </location>
</feature>
<protein>
    <submittedName>
        <fullName evidence="2">Uncharacterized protein</fullName>
    </submittedName>
</protein>
<name>A0A5C3FD35_9BASI</name>
<dbReference type="OrthoDB" id="5382203at2759"/>
<feature type="compositionally biased region" description="Low complexity" evidence="1">
    <location>
        <begin position="928"/>
        <end position="944"/>
    </location>
</feature>
<feature type="region of interest" description="Disordered" evidence="1">
    <location>
        <begin position="593"/>
        <end position="685"/>
    </location>
</feature>
<evidence type="ECO:0000256" key="1">
    <source>
        <dbReference type="SAM" id="MobiDB-lite"/>
    </source>
</evidence>
<organism evidence="2 3">
    <name type="scientific">Pseudozyma flocculosa</name>
    <dbReference type="NCBI Taxonomy" id="84751"/>
    <lineage>
        <taxon>Eukaryota</taxon>
        <taxon>Fungi</taxon>
        <taxon>Dikarya</taxon>
        <taxon>Basidiomycota</taxon>
        <taxon>Ustilaginomycotina</taxon>
        <taxon>Ustilaginomycetes</taxon>
        <taxon>Ustilaginales</taxon>
        <taxon>Ustilaginaceae</taxon>
        <taxon>Pseudozyma</taxon>
    </lineage>
</organism>
<feature type="compositionally biased region" description="Basic and acidic residues" evidence="1">
    <location>
        <begin position="298"/>
        <end position="307"/>
    </location>
</feature>
<gene>
    <name evidence="2" type="ORF">PSFLO_07751</name>
</gene>
<feature type="compositionally biased region" description="Basic and acidic residues" evidence="1">
    <location>
        <begin position="1046"/>
        <end position="1057"/>
    </location>
</feature>
<feature type="compositionally biased region" description="Polar residues" evidence="1">
    <location>
        <begin position="553"/>
        <end position="571"/>
    </location>
</feature>
<sequence>MVPPISGRSAATDVPSYISARAANALISENRPTRIQAETLLVLNRLLDELLLLILSSARSLATDRIKTDGMLRVLGNNLLAKDAVLEAELELRSYLDGKRAEGAKIPLGLMATSRLDGTEDFPVTSAYNALRIRCQYYSTLGDREDDSAGTDQNIMSNDGRPIATITPGVAIYVTALLEFVGEHVLQNVARVIERDNSDEASLYDLKAALAEDELLAGLFNKMAIKAEVERRIEISHGRRNRRLNGSGLPDDLGKGGKGEARAVKPWQVPTENELDEAAAPARFSARRASVQPVARGSRQDSHHERASSSGHSYTQGVLESSESVSHSSTNPSLSTAATSVTGSGSIGPAGSIDGRSGMSRRQSSDKGWTGVFGQMKRRNSQRQSSDVASGSFGRTLSPSDALASQNDESALEPEDDFEALMLSGQTMKVSLTPNRLRTIEVAKQEADAKMNARRRPGAMVSPLRDDFAGAPSSWSTHPERKFGSQPPSSYRSPSPALVSPKYNGSGAGDDDLESVGHASTSAASRKMQPREGQVDRGTSSQDMVDFLRSAPSHDTTSSHGSLRLSESGSDGSRKVGVSNRVRNLFGRKASVNGKDVLSSPPRASVSSMRDDAQSTSGQISPSGGSSIVSHAEHARSSSPLMAGSMGRRTTVGQHADPAMSGEAARRGPSFHASRPSSSAGSVASPVQVTVTNTVPGVDQPALAATSAAGATPTDARSRAGTARADSQSTIDDRRSINERQGRASPALVGLYEETKQPRPRTPPSPRARQRQDELPSRKVPWGYNRYSASGHGRAEGDSSGTPTSDKRRSIGYQSSNGHGGASYRTTRASTENGDVPGHAQLDESSVTHGAGGGHNVSGRTPTLFYTHNGRRGSGAQSSLAASRDSSSFMAHQRPPSHVILMLAELEKQMRDCSSVEECRALIGRALSGSATGAGNGPTANGTSDLHETGSSVHHGSIADIPDEESSVHGAHSSSLSREASAGTDRPQARYAAADAPRRPADELEATRVAAPTSLEACDQNLVVAWLLGGDEVPSFHADPPSPMQREADSAADERKSGINGGKSPRGPYTAVTSKARMGSVVSLASNYRDASEGAEIDEEQ</sequence>
<feature type="region of interest" description="Disordered" evidence="1">
    <location>
        <begin position="928"/>
        <end position="1004"/>
    </location>
</feature>
<keyword evidence="3" id="KW-1185">Reference proteome</keyword>
<feature type="region of interest" description="Disordered" evidence="1">
    <location>
        <begin position="705"/>
        <end position="883"/>
    </location>
</feature>
<feature type="compositionally biased region" description="Low complexity" evidence="1">
    <location>
        <begin position="670"/>
        <end position="685"/>
    </location>
</feature>
<feature type="compositionally biased region" description="Polar residues" evidence="1">
    <location>
        <begin position="382"/>
        <end position="409"/>
    </location>
</feature>
<feature type="compositionally biased region" description="Basic and acidic residues" evidence="1">
    <location>
        <begin position="731"/>
        <end position="742"/>
    </location>
</feature>
<feature type="region of interest" description="Disordered" evidence="1">
    <location>
        <begin position="446"/>
        <end position="580"/>
    </location>
</feature>
<evidence type="ECO:0000313" key="2">
    <source>
        <dbReference type="EMBL" id="SPO42268.1"/>
    </source>
</evidence>
<feature type="compositionally biased region" description="Polar residues" evidence="1">
    <location>
        <begin position="308"/>
        <end position="319"/>
    </location>
</feature>
<dbReference type="Gene3D" id="1.10.20.10">
    <property type="entry name" value="Histone, subunit A"/>
    <property type="match status" value="1"/>
</dbReference>
<feature type="region of interest" description="Disordered" evidence="1">
    <location>
        <begin position="241"/>
        <end position="413"/>
    </location>
</feature>
<proteinExistence type="predicted"/>
<dbReference type="InterPro" id="IPR009072">
    <property type="entry name" value="Histone-fold"/>
</dbReference>
<reference evidence="2 3" key="1">
    <citation type="submission" date="2018-03" db="EMBL/GenBank/DDBJ databases">
        <authorList>
            <person name="Guldener U."/>
        </authorList>
    </citation>
    <scope>NUCLEOTIDE SEQUENCE [LARGE SCALE GENOMIC DNA]</scope>
    <source>
        <strain evidence="2 3">DAOM196992</strain>
    </source>
</reference>
<feature type="compositionally biased region" description="Low complexity" evidence="1">
    <location>
        <begin position="968"/>
        <end position="977"/>
    </location>
</feature>
<feature type="compositionally biased region" description="Basic and acidic residues" evidence="1">
    <location>
        <begin position="252"/>
        <end position="263"/>
    </location>
</feature>